<evidence type="ECO:0000256" key="1">
    <source>
        <dbReference type="SAM" id="MobiDB-lite"/>
    </source>
</evidence>
<accession>A0A804RFH5</accession>
<dbReference type="EnsemblPlants" id="Zm00001eb408200_T001">
    <property type="protein sequence ID" value="Zm00001eb408200_P001"/>
    <property type="gene ID" value="Zm00001eb408200"/>
</dbReference>
<dbReference type="Gramene" id="Zm00001eb408200_T001">
    <property type="protein sequence ID" value="Zm00001eb408200_P001"/>
    <property type="gene ID" value="Zm00001eb408200"/>
</dbReference>
<organism evidence="2 3">
    <name type="scientific">Zea mays</name>
    <name type="common">Maize</name>
    <dbReference type="NCBI Taxonomy" id="4577"/>
    <lineage>
        <taxon>Eukaryota</taxon>
        <taxon>Viridiplantae</taxon>
        <taxon>Streptophyta</taxon>
        <taxon>Embryophyta</taxon>
        <taxon>Tracheophyta</taxon>
        <taxon>Spermatophyta</taxon>
        <taxon>Magnoliopsida</taxon>
        <taxon>Liliopsida</taxon>
        <taxon>Poales</taxon>
        <taxon>Poaceae</taxon>
        <taxon>PACMAD clade</taxon>
        <taxon>Panicoideae</taxon>
        <taxon>Andropogonodae</taxon>
        <taxon>Andropogoneae</taxon>
        <taxon>Tripsacinae</taxon>
        <taxon>Zea</taxon>
    </lineage>
</organism>
<evidence type="ECO:0000313" key="3">
    <source>
        <dbReference type="Proteomes" id="UP000007305"/>
    </source>
</evidence>
<sequence length="111" mass="12569">MHGSSFSSRNRSLPLRSPPCTPSPRSAQGHGRHGVSRGWRDYMGRVWHAAEELCFRILTSSTISLLFVLLLPPPLNVKVLGKNVDEETIKRQPTAKFYHPDGPEHLQFMFC</sequence>
<dbReference type="Proteomes" id="UP000007305">
    <property type="component" value="Chromosome 10"/>
</dbReference>
<dbReference type="InParanoid" id="A0A804RFH5"/>
<evidence type="ECO:0000313" key="2">
    <source>
        <dbReference type="EnsemblPlants" id="Zm00001eb408200_P001"/>
    </source>
</evidence>
<keyword evidence="3" id="KW-1185">Reference proteome</keyword>
<protein>
    <submittedName>
        <fullName evidence="2">Uncharacterized protein</fullName>
    </submittedName>
</protein>
<proteinExistence type="predicted"/>
<feature type="compositionally biased region" description="Low complexity" evidence="1">
    <location>
        <begin position="1"/>
        <end position="15"/>
    </location>
</feature>
<dbReference type="AlphaFoldDB" id="A0A804RFH5"/>
<name>A0A804RFH5_MAIZE</name>
<feature type="region of interest" description="Disordered" evidence="1">
    <location>
        <begin position="1"/>
        <end position="35"/>
    </location>
</feature>
<reference evidence="2" key="2">
    <citation type="submission" date="2019-07" db="EMBL/GenBank/DDBJ databases">
        <authorList>
            <person name="Seetharam A."/>
            <person name="Woodhouse M."/>
            <person name="Cannon E."/>
        </authorList>
    </citation>
    <scope>NUCLEOTIDE SEQUENCE [LARGE SCALE GENOMIC DNA]</scope>
    <source>
        <strain evidence="2">cv. B73</strain>
    </source>
</reference>
<reference evidence="2" key="3">
    <citation type="submission" date="2021-05" db="UniProtKB">
        <authorList>
            <consortium name="EnsemblPlants"/>
        </authorList>
    </citation>
    <scope>IDENTIFICATION</scope>
    <source>
        <strain evidence="2">cv. B73</strain>
    </source>
</reference>
<reference evidence="3" key="1">
    <citation type="journal article" date="2009" name="Science">
        <title>The B73 maize genome: complexity, diversity, and dynamics.</title>
        <authorList>
            <person name="Schnable P.S."/>
            <person name="Ware D."/>
            <person name="Fulton R.S."/>
            <person name="Stein J.C."/>
            <person name="Wei F."/>
            <person name="Pasternak S."/>
            <person name="Liang C."/>
            <person name="Zhang J."/>
            <person name="Fulton L."/>
            <person name="Graves T.A."/>
            <person name="Minx P."/>
            <person name="Reily A.D."/>
            <person name="Courtney L."/>
            <person name="Kruchowski S.S."/>
            <person name="Tomlinson C."/>
            <person name="Strong C."/>
            <person name="Delehaunty K."/>
            <person name="Fronick C."/>
            <person name="Courtney B."/>
            <person name="Rock S.M."/>
            <person name="Belter E."/>
            <person name="Du F."/>
            <person name="Kim K."/>
            <person name="Abbott R.M."/>
            <person name="Cotton M."/>
            <person name="Levy A."/>
            <person name="Marchetto P."/>
            <person name="Ochoa K."/>
            <person name="Jackson S.M."/>
            <person name="Gillam B."/>
            <person name="Chen W."/>
            <person name="Yan L."/>
            <person name="Higginbotham J."/>
            <person name="Cardenas M."/>
            <person name="Waligorski J."/>
            <person name="Applebaum E."/>
            <person name="Phelps L."/>
            <person name="Falcone J."/>
            <person name="Kanchi K."/>
            <person name="Thane T."/>
            <person name="Scimone A."/>
            <person name="Thane N."/>
            <person name="Henke J."/>
            <person name="Wang T."/>
            <person name="Ruppert J."/>
            <person name="Shah N."/>
            <person name="Rotter K."/>
            <person name="Hodges J."/>
            <person name="Ingenthron E."/>
            <person name="Cordes M."/>
            <person name="Kohlberg S."/>
            <person name="Sgro J."/>
            <person name="Delgado B."/>
            <person name="Mead K."/>
            <person name="Chinwalla A."/>
            <person name="Leonard S."/>
            <person name="Crouse K."/>
            <person name="Collura K."/>
            <person name="Kudrna D."/>
            <person name="Currie J."/>
            <person name="He R."/>
            <person name="Angelova A."/>
            <person name="Rajasekar S."/>
            <person name="Mueller T."/>
            <person name="Lomeli R."/>
            <person name="Scara G."/>
            <person name="Ko A."/>
            <person name="Delaney K."/>
            <person name="Wissotski M."/>
            <person name="Lopez G."/>
            <person name="Campos D."/>
            <person name="Braidotti M."/>
            <person name="Ashley E."/>
            <person name="Golser W."/>
            <person name="Kim H."/>
            <person name="Lee S."/>
            <person name="Lin J."/>
            <person name="Dujmic Z."/>
            <person name="Kim W."/>
            <person name="Talag J."/>
            <person name="Zuccolo A."/>
            <person name="Fan C."/>
            <person name="Sebastian A."/>
            <person name="Kramer M."/>
            <person name="Spiegel L."/>
            <person name="Nascimento L."/>
            <person name="Zutavern T."/>
            <person name="Miller B."/>
            <person name="Ambroise C."/>
            <person name="Muller S."/>
            <person name="Spooner W."/>
            <person name="Narechania A."/>
            <person name="Ren L."/>
            <person name="Wei S."/>
            <person name="Kumari S."/>
            <person name="Faga B."/>
            <person name="Levy M.J."/>
            <person name="McMahan L."/>
            <person name="Van Buren P."/>
            <person name="Vaughn M.W."/>
            <person name="Ying K."/>
            <person name="Yeh C.-T."/>
            <person name="Emrich S.J."/>
            <person name="Jia Y."/>
            <person name="Kalyanaraman A."/>
            <person name="Hsia A.-P."/>
            <person name="Barbazuk W.B."/>
            <person name="Baucom R.S."/>
            <person name="Brutnell T.P."/>
            <person name="Carpita N.C."/>
            <person name="Chaparro C."/>
            <person name="Chia J.-M."/>
            <person name="Deragon J.-M."/>
            <person name="Estill J.C."/>
            <person name="Fu Y."/>
            <person name="Jeddeloh J.A."/>
            <person name="Han Y."/>
            <person name="Lee H."/>
            <person name="Li P."/>
            <person name="Lisch D.R."/>
            <person name="Liu S."/>
            <person name="Liu Z."/>
            <person name="Nagel D.H."/>
            <person name="McCann M.C."/>
            <person name="SanMiguel P."/>
            <person name="Myers A.M."/>
            <person name="Nettleton D."/>
            <person name="Nguyen J."/>
            <person name="Penning B.W."/>
            <person name="Ponnala L."/>
            <person name="Schneider K.L."/>
            <person name="Schwartz D.C."/>
            <person name="Sharma A."/>
            <person name="Soderlund C."/>
            <person name="Springer N.M."/>
            <person name="Sun Q."/>
            <person name="Wang H."/>
            <person name="Waterman M."/>
            <person name="Westerman R."/>
            <person name="Wolfgruber T.K."/>
            <person name="Yang L."/>
            <person name="Yu Y."/>
            <person name="Zhang L."/>
            <person name="Zhou S."/>
            <person name="Zhu Q."/>
            <person name="Bennetzen J.L."/>
            <person name="Dawe R.K."/>
            <person name="Jiang J."/>
            <person name="Jiang N."/>
            <person name="Presting G.G."/>
            <person name="Wessler S.R."/>
            <person name="Aluru S."/>
            <person name="Martienssen R.A."/>
            <person name="Clifton S.W."/>
            <person name="McCombie W.R."/>
            <person name="Wing R.A."/>
            <person name="Wilson R.K."/>
        </authorList>
    </citation>
    <scope>NUCLEOTIDE SEQUENCE [LARGE SCALE GENOMIC DNA]</scope>
    <source>
        <strain evidence="3">cv. B73</strain>
    </source>
</reference>